<dbReference type="PANTHER" id="PTHR43422">
    <property type="entry name" value="THIAMINE THIAZOLE SYNTHASE"/>
    <property type="match status" value="1"/>
</dbReference>
<protein>
    <submittedName>
        <fullName evidence="2">FAD-dependent oxidoreductase</fullName>
    </submittedName>
</protein>
<dbReference type="InterPro" id="IPR002938">
    <property type="entry name" value="FAD-bd"/>
</dbReference>
<dbReference type="Pfam" id="PF01494">
    <property type="entry name" value="FAD_binding_3"/>
    <property type="match status" value="1"/>
</dbReference>
<dbReference type="Gene3D" id="3.30.9.100">
    <property type="match status" value="1"/>
</dbReference>
<sequence>MVGAGIAGLLAARVLSDFYSRVTILERDELGAGIRRGVPQARHLHGLLDRGRAIMEELYPDCTAELVGLGARHAEVLVDTRWYVGKARLIPTTTGLTSIIATRTLLESVLRERTRALANVELRESISVHALLGDADEVSGVHTVSTSGAHTLDADLVIDASGRGSRIIEWLNAIGAALPGEERLEVDLGYASRYYRHRDGQLGGQASVIISTGANGRGGGAVHVEGDRWLVTLAGMLGDHPPIDPAEFHSYASTISAPDIHEIVTDSEPLDDPVRYRFRASVRRRFELLSAPSAGLIVLGDALCAFNPLYAQGMTVAALEAMALRDTLSAGSPTERLAARFYAAAADHVDVAWRLAACSDLSHPGVAGARTIRTRLTNAYVAQAHRAAHHDPGVARAFMRVAHMVEPPAALAAPATATRILLGGHSWRPRM</sequence>
<comment type="caution">
    <text evidence="2">The sequence shown here is derived from an EMBL/GenBank/DDBJ whole genome shotgun (WGS) entry which is preliminary data.</text>
</comment>
<dbReference type="PANTHER" id="PTHR43422:SF3">
    <property type="entry name" value="THIAMINE THIAZOLE SYNTHASE"/>
    <property type="match status" value="1"/>
</dbReference>
<dbReference type="RefSeq" id="WP_387255139.1">
    <property type="nucleotide sequence ID" value="NZ_JBIALX010000019.1"/>
</dbReference>
<organism evidence="2 3">
    <name type="scientific">Nocardia africana</name>
    <dbReference type="NCBI Taxonomy" id="134964"/>
    <lineage>
        <taxon>Bacteria</taxon>
        <taxon>Bacillati</taxon>
        <taxon>Actinomycetota</taxon>
        <taxon>Actinomycetes</taxon>
        <taxon>Mycobacteriales</taxon>
        <taxon>Nocardiaceae</taxon>
        <taxon>Nocardia</taxon>
    </lineage>
</organism>
<dbReference type="Gene3D" id="3.50.50.60">
    <property type="entry name" value="FAD/NAD(P)-binding domain"/>
    <property type="match status" value="1"/>
</dbReference>
<gene>
    <name evidence="2" type="ORF">ACFYTH_30995</name>
</gene>
<feature type="domain" description="FAD-binding" evidence="1">
    <location>
        <begin position="2"/>
        <end position="333"/>
    </location>
</feature>
<accession>A0ABW6NRP4</accession>
<keyword evidence="3" id="KW-1185">Reference proteome</keyword>
<dbReference type="SUPFAM" id="SSF51905">
    <property type="entry name" value="FAD/NAD(P)-binding domain"/>
    <property type="match status" value="1"/>
</dbReference>
<evidence type="ECO:0000259" key="1">
    <source>
        <dbReference type="Pfam" id="PF01494"/>
    </source>
</evidence>
<dbReference type="Proteomes" id="UP001601521">
    <property type="component" value="Unassembled WGS sequence"/>
</dbReference>
<dbReference type="InterPro" id="IPR036188">
    <property type="entry name" value="FAD/NAD-bd_sf"/>
</dbReference>
<evidence type="ECO:0000313" key="2">
    <source>
        <dbReference type="EMBL" id="MFF0457810.1"/>
    </source>
</evidence>
<dbReference type="EMBL" id="JBIALX010000019">
    <property type="protein sequence ID" value="MFF0457810.1"/>
    <property type="molecule type" value="Genomic_DNA"/>
</dbReference>
<evidence type="ECO:0000313" key="3">
    <source>
        <dbReference type="Proteomes" id="UP001601521"/>
    </source>
</evidence>
<reference evidence="2 3" key="1">
    <citation type="submission" date="2024-10" db="EMBL/GenBank/DDBJ databases">
        <title>The Natural Products Discovery Center: Release of the First 8490 Sequenced Strains for Exploring Actinobacteria Biosynthetic Diversity.</title>
        <authorList>
            <person name="Kalkreuter E."/>
            <person name="Kautsar S.A."/>
            <person name="Yang D."/>
            <person name="Bader C.D."/>
            <person name="Teijaro C.N."/>
            <person name="Fluegel L."/>
            <person name="Davis C.M."/>
            <person name="Simpson J.R."/>
            <person name="Lauterbach L."/>
            <person name="Steele A.D."/>
            <person name="Gui C."/>
            <person name="Meng S."/>
            <person name="Li G."/>
            <person name="Viehrig K."/>
            <person name="Ye F."/>
            <person name="Su P."/>
            <person name="Kiefer A.F."/>
            <person name="Nichols A."/>
            <person name="Cepeda A.J."/>
            <person name="Yan W."/>
            <person name="Fan B."/>
            <person name="Jiang Y."/>
            <person name="Adhikari A."/>
            <person name="Zheng C.-J."/>
            <person name="Schuster L."/>
            <person name="Cowan T.M."/>
            <person name="Smanski M.J."/>
            <person name="Chevrette M.G."/>
            <person name="De Carvalho L.P.S."/>
            <person name="Shen B."/>
        </authorList>
    </citation>
    <scope>NUCLEOTIDE SEQUENCE [LARGE SCALE GENOMIC DNA]</scope>
    <source>
        <strain evidence="2 3">NPDC004550</strain>
    </source>
</reference>
<name>A0ABW6NRP4_9NOCA</name>
<proteinExistence type="predicted"/>